<evidence type="ECO:0000313" key="3">
    <source>
        <dbReference type="Proteomes" id="UP000632828"/>
    </source>
</evidence>
<dbReference type="InterPro" id="IPR009875">
    <property type="entry name" value="PilZ_domain"/>
</dbReference>
<dbReference type="EMBL" id="JACWUN010000013">
    <property type="protein sequence ID" value="MBD1401276.1"/>
    <property type="molecule type" value="Genomic_DNA"/>
</dbReference>
<comment type="caution">
    <text evidence="2">The sequence shown here is derived from an EMBL/GenBank/DDBJ whole genome shotgun (WGS) entry which is preliminary data.</text>
</comment>
<keyword evidence="3" id="KW-1185">Reference proteome</keyword>
<dbReference type="Proteomes" id="UP000632828">
    <property type="component" value="Unassembled WGS sequence"/>
</dbReference>
<name>A0A8J6QQJ6_9BACT</name>
<protein>
    <submittedName>
        <fullName evidence="2">PilZ domain-containing protein</fullName>
    </submittedName>
</protein>
<gene>
    <name evidence="2" type="ORF">ICT70_11375</name>
</gene>
<dbReference type="Gene3D" id="2.40.10.220">
    <property type="entry name" value="predicted glycosyltransferase like domains"/>
    <property type="match status" value="1"/>
</dbReference>
<evidence type="ECO:0000313" key="2">
    <source>
        <dbReference type="EMBL" id="MBD1401276.1"/>
    </source>
</evidence>
<accession>A0A8J6QQJ6</accession>
<proteinExistence type="predicted"/>
<feature type="domain" description="PilZ" evidence="1">
    <location>
        <begin position="97"/>
        <end position="201"/>
    </location>
</feature>
<dbReference type="RefSeq" id="WP_191156704.1">
    <property type="nucleotide sequence ID" value="NZ_JACWUN010000013.1"/>
</dbReference>
<dbReference type="Pfam" id="PF07238">
    <property type="entry name" value="PilZ"/>
    <property type="match status" value="1"/>
</dbReference>
<dbReference type="AlphaFoldDB" id="A0A8J6QQJ6"/>
<reference evidence="2" key="1">
    <citation type="submission" date="2020-09" db="EMBL/GenBank/DDBJ databases">
        <title>Pelobacter alkaliphilus sp. nov., a novel anaerobic arsenate-reducing bacterium from terrestrial mud volcano.</title>
        <authorList>
            <person name="Khomyakova M.A."/>
            <person name="Merkel A.Y."/>
            <person name="Slobodkin A.I."/>
        </authorList>
    </citation>
    <scope>NUCLEOTIDE SEQUENCE</scope>
    <source>
        <strain evidence="2">M08fum</strain>
    </source>
</reference>
<organism evidence="2 3">
    <name type="scientific">Pelovirga terrestris</name>
    <dbReference type="NCBI Taxonomy" id="2771352"/>
    <lineage>
        <taxon>Bacteria</taxon>
        <taxon>Pseudomonadati</taxon>
        <taxon>Thermodesulfobacteriota</taxon>
        <taxon>Desulfuromonadia</taxon>
        <taxon>Geobacterales</taxon>
        <taxon>Geobacteraceae</taxon>
        <taxon>Pelovirga</taxon>
    </lineage>
</organism>
<dbReference type="GO" id="GO:0035438">
    <property type="term" value="F:cyclic-di-GMP binding"/>
    <property type="evidence" value="ECO:0007669"/>
    <property type="project" value="InterPro"/>
</dbReference>
<sequence length="218" mass="24404">MSILDHLDDYRVVKITLPIEGGAVAQLDAVARVTNAPQFEVIFLKGQLKEQALDPTVLCRLAFDVAGAIKSIQARIDHQPAADKLVLELVESFSYLQKREYFRVDAELVISWWRVEDEDAALNTVQSMANISGGGVRFPVAEKVERGERIGMNILLHVDKPVIECVGEVVGSYLLGRDHSLALKFIAIEHDDRDEIVAFCLAEQRRQLRLKVQVLDSL</sequence>
<evidence type="ECO:0000259" key="1">
    <source>
        <dbReference type="Pfam" id="PF07238"/>
    </source>
</evidence>